<evidence type="ECO:0000313" key="1">
    <source>
        <dbReference type="EMBL" id="AFL97255.1"/>
    </source>
</evidence>
<dbReference type="STRING" id="867902.Ornrh_1064"/>
<dbReference type="Proteomes" id="UP000006051">
    <property type="component" value="Chromosome"/>
</dbReference>
<keyword evidence="2" id="KW-1185">Reference proteome</keyword>
<evidence type="ECO:0000313" key="2">
    <source>
        <dbReference type="Proteomes" id="UP000006051"/>
    </source>
</evidence>
<dbReference type="GeneID" id="97257755"/>
<accession>I3ZZX1</accession>
<organism evidence="1 2">
    <name type="scientific">Ornithobacterium rhinotracheale (strain ATCC 51463 / DSM 15997 / CCUG 23171 / CIP 104009 / LMG 9086)</name>
    <dbReference type="NCBI Taxonomy" id="867902"/>
    <lineage>
        <taxon>Bacteria</taxon>
        <taxon>Pseudomonadati</taxon>
        <taxon>Bacteroidota</taxon>
        <taxon>Flavobacteriia</taxon>
        <taxon>Flavobacteriales</taxon>
        <taxon>Weeksellaceae</taxon>
        <taxon>Ornithobacterium</taxon>
    </lineage>
</organism>
<dbReference type="GeneID" id="71569339"/>
<reference evidence="1 2" key="1">
    <citation type="submission" date="2012-06" db="EMBL/GenBank/DDBJ databases">
        <title>The complete genome of Ornithobacterium rhinotracheale DSM 15997.</title>
        <authorList>
            <consortium name="US DOE Joint Genome Institute (JGI-PGF)"/>
            <person name="Lucas S."/>
            <person name="Copeland A."/>
            <person name="Lapidus A."/>
            <person name="Goodwin L."/>
            <person name="Pitluck S."/>
            <person name="Peters L."/>
            <person name="Mikhailova N."/>
            <person name="Teshima H."/>
            <person name="Kyrpides N."/>
            <person name="Mavromatis K."/>
            <person name="Pagani I."/>
            <person name="Ivanova N."/>
            <person name="Ovchinnikova G."/>
            <person name="Zeytun A."/>
            <person name="Detter J.C."/>
            <person name="Han C."/>
            <person name="Land M."/>
            <person name="Hauser L."/>
            <person name="Markowitz V."/>
            <person name="Cheng J.-F."/>
            <person name="Hugenholtz P."/>
            <person name="Woyke T."/>
            <person name="Wu D."/>
            <person name="Lang E."/>
            <person name="Kopitz M."/>
            <person name="Brambilla E."/>
            <person name="Klenk H.-P."/>
            <person name="Eisen J.A."/>
        </authorList>
    </citation>
    <scope>NUCLEOTIDE SEQUENCE [LARGE SCALE GENOMIC DNA]</scope>
    <source>
        <strain evidence="2">ATCC 51463 / DSM 15997 / CCUG 23171 / LMG 9086</strain>
    </source>
</reference>
<dbReference type="InterPro" id="IPR036525">
    <property type="entry name" value="Tubulin/FtsZ_GTPase_sf"/>
</dbReference>
<dbReference type="Gene3D" id="3.40.50.1440">
    <property type="entry name" value="Tubulin/FtsZ, GTPase domain"/>
    <property type="match status" value="1"/>
</dbReference>
<gene>
    <name evidence="1" type="ordered locus">Ornrh_1064</name>
</gene>
<proteinExistence type="predicted"/>
<dbReference type="PATRIC" id="fig|867902.3.peg.1049"/>
<dbReference type="eggNOG" id="COG0206">
    <property type="taxonomic scope" value="Bacteria"/>
</dbReference>
<dbReference type="SUPFAM" id="SSF52490">
    <property type="entry name" value="Tubulin nucleotide-binding domain-like"/>
    <property type="match status" value="1"/>
</dbReference>
<protein>
    <submittedName>
        <fullName evidence="1">Uncharacterized protein</fullName>
    </submittedName>
</protein>
<dbReference type="EMBL" id="CP003283">
    <property type="protein sequence ID" value="AFL97255.1"/>
    <property type="molecule type" value="Genomic_DNA"/>
</dbReference>
<name>I3ZZX1_ORNRL</name>
<dbReference type="RefSeq" id="WP_014790850.1">
    <property type="nucleotide sequence ID" value="NC_018016.1"/>
</dbReference>
<dbReference type="AlphaFoldDB" id="I3ZZX1"/>
<sequence length="484" mass="54759">MSKLYVFGIGGTGARVLKSLTMLLAVGVKLGANEVVPIIIDPDFSCADLTRTIDQMKRYKKIREAISTTLTDANKNRFFKTLVNIDNVSLTLTETRDRSFRDYIGYSHMQNDELKSNYALTSMLFSDKNLNSNMNVGFKGNPNIGSVVLNQFLQSDEFMNFASSFEDGDSIFVVSSIFGGTGASGFPLLVKNLRNLPDTIPNHNLIKNAVIGALSVLPYFRVSKDESSEIDSSSFISKTKAALSYYDRNLNEVNVVYYISDNLTKEYDNSEGGTQQKNAAHFVELASALSIIDFSFMSRDNLVVINGVPQEITYKEFGVNDQVENLIFNNLSEEVNSMVQRKMLQYQLFVKYIKNQISDSAEKQTWSKDSGLGRDFITSNFFQSTLNDFNMNYLEWLREMSTNRRGFSPFSDEDEKKGLFHIMSGVDPKKLGFFGLGKDNYTLFDDSLNTEVQNVSKLLNQESKFFELFYRATDSLINKKFNVK</sequence>
<dbReference type="HOGENOM" id="CLU_043032_0_0_10"/>
<dbReference type="KEGG" id="orh:Ornrh_1064"/>